<evidence type="ECO:0000313" key="9">
    <source>
        <dbReference type="Proteomes" id="UP001551582"/>
    </source>
</evidence>
<keyword evidence="2 5" id="KW-0645">Protease</keyword>
<dbReference type="PROSITE" id="PS00138">
    <property type="entry name" value="SUBTILASE_SER"/>
    <property type="match status" value="1"/>
</dbReference>
<dbReference type="PANTHER" id="PTHR43806:SF11">
    <property type="entry name" value="CEREVISIN-RELATED"/>
    <property type="match status" value="1"/>
</dbReference>
<dbReference type="Proteomes" id="UP001551582">
    <property type="component" value="Unassembled WGS sequence"/>
</dbReference>
<comment type="similarity">
    <text evidence="1 5">Belongs to the peptidase S8 family.</text>
</comment>
<feature type="active site" description="Charge relay system" evidence="5">
    <location>
        <position position="204"/>
    </location>
</feature>
<protein>
    <submittedName>
        <fullName evidence="8">S8/S53 family peptidase</fullName>
        <ecNumber evidence="8">3.4.-.-</ecNumber>
    </submittedName>
</protein>
<evidence type="ECO:0000256" key="6">
    <source>
        <dbReference type="SAM" id="MobiDB-lite"/>
    </source>
</evidence>
<dbReference type="PROSITE" id="PS00137">
    <property type="entry name" value="SUBTILASE_HIS"/>
    <property type="match status" value="1"/>
</dbReference>
<dbReference type="EMBL" id="JBEZLS010000008">
    <property type="protein sequence ID" value="MEU9351905.1"/>
    <property type="molecule type" value="Genomic_DNA"/>
</dbReference>
<dbReference type="CDD" id="cd00306">
    <property type="entry name" value="Peptidases_S8_S53"/>
    <property type="match status" value="1"/>
</dbReference>
<dbReference type="InterPro" id="IPR022398">
    <property type="entry name" value="Peptidase_S8_His-AS"/>
</dbReference>
<dbReference type="PROSITE" id="PS51892">
    <property type="entry name" value="SUBTILASE"/>
    <property type="match status" value="1"/>
</dbReference>
<feature type="region of interest" description="Disordered" evidence="6">
    <location>
        <begin position="133"/>
        <end position="155"/>
    </location>
</feature>
<evidence type="ECO:0000256" key="4">
    <source>
        <dbReference type="ARBA" id="ARBA00022825"/>
    </source>
</evidence>
<evidence type="ECO:0000256" key="1">
    <source>
        <dbReference type="ARBA" id="ARBA00011073"/>
    </source>
</evidence>
<dbReference type="InterPro" id="IPR036852">
    <property type="entry name" value="Peptidase_S8/S53_dom_sf"/>
</dbReference>
<feature type="active site" description="Charge relay system" evidence="5">
    <location>
        <position position="167"/>
    </location>
</feature>
<evidence type="ECO:0000256" key="5">
    <source>
        <dbReference type="PROSITE-ProRule" id="PRU01240"/>
    </source>
</evidence>
<name>A0ABV3E433_9ACTN</name>
<evidence type="ECO:0000259" key="7">
    <source>
        <dbReference type="Pfam" id="PF00082"/>
    </source>
</evidence>
<dbReference type="Pfam" id="PF00082">
    <property type="entry name" value="Peptidase_S8"/>
    <property type="match status" value="1"/>
</dbReference>
<dbReference type="PANTHER" id="PTHR43806">
    <property type="entry name" value="PEPTIDASE S8"/>
    <property type="match status" value="1"/>
</dbReference>
<dbReference type="InterPro" id="IPR023828">
    <property type="entry name" value="Peptidase_S8_Ser-AS"/>
</dbReference>
<dbReference type="InterPro" id="IPR015500">
    <property type="entry name" value="Peptidase_S8_subtilisin-rel"/>
</dbReference>
<proteinExistence type="inferred from homology"/>
<reference evidence="8 9" key="1">
    <citation type="submission" date="2024-06" db="EMBL/GenBank/DDBJ databases">
        <title>The Natural Products Discovery Center: Release of the First 8490 Sequenced Strains for Exploring Actinobacteria Biosynthetic Diversity.</title>
        <authorList>
            <person name="Kalkreuter E."/>
            <person name="Kautsar S.A."/>
            <person name="Yang D."/>
            <person name="Bader C.D."/>
            <person name="Teijaro C.N."/>
            <person name="Fluegel L."/>
            <person name="Davis C.M."/>
            <person name="Simpson J.R."/>
            <person name="Lauterbach L."/>
            <person name="Steele A.D."/>
            <person name="Gui C."/>
            <person name="Meng S."/>
            <person name="Li G."/>
            <person name="Viehrig K."/>
            <person name="Ye F."/>
            <person name="Su P."/>
            <person name="Kiefer A.F."/>
            <person name="Nichols A."/>
            <person name="Cepeda A.J."/>
            <person name="Yan W."/>
            <person name="Fan B."/>
            <person name="Jiang Y."/>
            <person name="Adhikari A."/>
            <person name="Zheng C.-J."/>
            <person name="Schuster L."/>
            <person name="Cowan T.M."/>
            <person name="Smanski M.J."/>
            <person name="Chevrette M.G."/>
            <person name="De Carvalho L.P.S."/>
            <person name="Shen B."/>
        </authorList>
    </citation>
    <scope>NUCLEOTIDE SEQUENCE [LARGE SCALE GENOMIC DNA]</scope>
    <source>
        <strain evidence="8 9">NPDC048274</strain>
    </source>
</reference>
<dbReference type="EC" id="3.4.-.-" evidence="8"/>
<feature type="region of interest" description="Disordered" evidence="6">
    <location>
        <begin position="71"/>
        <end position="99"/>
    </location>
</feature>
<keyword evidence="9" id="KW-1185">Reference proteome</keyword>
<accession>A0ABV3E433</accession>
<dbReference type="PRINTS" id="PR00723">
    <property type="entry name" value="SUBTILISIN"/>
</dbReference>
<comment type="caution">
    <text evidence="8">The sequence shown here is derived from an EMBL/GenBank/DDBJ whole genome shotgun (WGS) entry which is preliminary data.</text>
</comment>
<dbReference type="InterPro" id="IPR050131">
    <property type="entry name" value="Peptidase_S8_subtilisin-like"/>
</dbReference>
<evidence type="ECO:0000313" key="8">
    <source>
        <dbReference type="EMBL" id="MEU9351905.1"/>
    </source>
</evidence>
<sequence length="476" mass="50484">MAPQRFREQFAQIQRTMPDVPLAMGPDDAGEFLYEKGVVLARDGEEARVVEDTVRQHFTTFAGLSADRVRRASPGTNRSGITRIQVADPGEGDGSGDPAVAGALRALSATEGRAGRRLISRNHVVSIAVNACPGDEPVPVAPGERPNPAAAETTHDPDSAVRVLIIDTGLMHDHRSYPLLAHTRGDAQLEECGEDGVLKQYCGHGTFIAGLVAAVAPNTDITVRGTLNDAGAILESEFGEKLFEAVDRDGWPDVISLSAGTSNGRTDGLLGVDAFMRELREQPTLLVAAAGNNGSATPFWPAAYADLPGYENAVLSVGALRGDGGFGACFSNHGGWVKAYAPGERLTSALTGFDTPVPYVYQHSTYDSCRYGFTYACTCHHPRHTGVLSEDGGSAKPDQVMFEGLAQWSGTSFATPVAVGMIASLMTAHAQTDPRKARRQLMDGTTEFAEVRGAHVPALLPPTWRPVQVSPPSARA</sequence>
<dbReference type="Gene3D" id="3.40.50.200">
    <property type="entry name" value="Peptidase S8/S53 domain"/>
    <property type="match status" value="1"/>
</dbReference>
<evidence type="ECO:0000256" key="2">
    <source>
        <dbReference type="ARBA" id="ARBA00022670"/>
    </source>
</evidence>
<organism evidence="8 9">
    <name type="scientific">Streptomyces griseoloalbus</name>
    <dbReference type="NCBI Taxonomy" id="67303"/>
    <lineage>
        <taxon>Bacteria</taxon>
        <taxon>Bacillati</taxon>
        <taxon>Actinomycetota</taxon>
        <taxon>Actinomycetes</taxon>
        <taxon>Kitasatosporales</taxon>
        <taxon>Streptomycetaceae</taxon>
        <taxon>Streptomyces</taxon>
    </lineage>
</organism>
<feature type="domain" description="Peptidase S8/S53" evidence="7">
    <location>
        <begin position="160"/>
        <end position="444"/>
    </location>
</feature>
<keyword evidence="4 5" id="KW-0720">Serine protease</keyword>
<feature type="active site" description="Charge relay system" evidence="5">
    <location>
        <position position="412"/>
    </location>
</feature>
<dbReference type="GO" id="GO:0016787">
    <property type="term" value="F:hydrolase activity"/>
    <property type="evidence" value="ECO:0007669"/>
    <property type="project" value="UniProtKB-KW"/>
</dbReference>
<gene>
    <name evidence="8" type="ORF">AB0D65_13010</name>
</gene>
<dbReference type="SUPFAM" id="SSF52743">
    <property type="entry name" value="Subtilisin-like"/>
    <property type="match status" value="1"/>
</dbReference>
<dbReference type="InterPro" id="IPR000209">
    <property type="entry name" value="Peptidase_S8/S53_dom"/>
</dbReference>
<dbReference type="RefSeq" id="WP_359979374.1">
    <property type="nucleotide sequence ID" value="NZ_JBEZLS010000008.1"/>
</dbReference>
<evidence type="ECO:0000256" key="3">
    <source>
        <dbReference type="ARBA" id="ARBA00022801"/>
    </source>
</evidence>
<keyword evidence="3 5" id="KW-0378">Hydrolase</keyword>